<dbReference type="Proteomes" id="UP001054252">
    <property type="component" value="Unassembled WGS sequence"/>
</dbReference>
<protein>
    <submittedName>
        <fullName evidence="1">Uncharacterized protein</fullName>
    </submittedName>
</protein>
<name>A0AAV5M5Z4_9ROSI</name>
<comment type="caution">
    <text evidence="1">The sequence shown here is derived from an EMBL/GenBank/DDBJ whole genome shotgun (WGS) entry which is preliminary data.</text>
</comment>
<evidence type="ECO:0000313" key="1">
    <source>
        <dbReference type="EMBL" id="GKV45229.1"/>
    </source>
</evidence>
<keyword evidence="2" id="KW-1185">Reference proteome</keyword>
<organism evidence="1 2">
    <name type="scientific">Rubroshorea leprosula</name>
    <dbReference type="NCBI Taxonomy" id="152421"/>
    <lineage>
        <taxon>Eukaryota</taxon>
        <taxon>Viridiplantae</taxon>
        <taxon>Streptophyta</taxon>
        <taxon>Embryophyta</taxon>
        <taxon>Tracheophyta</taxon>
        <taxon>Spermatophyta</taxon>
        <taxon>Magnoliopsida</taxon>
        <taxon>eudicotyledons</taxon>
        <taxon>Gunneridae</taxon>
        <taxon>Pentapetalae</taxon>
        <taxon>rosids</taxon>
        <taxon>malvids</taxon>
        <taxon>Malvales</taxon>
        <taxon>Dipterocarpaceae</taxon>
        <taxon>Rubroshorea</taxon>
    </lineage>
</organism>
<dbReference type="AlphaFoldDB" id="A0AAV5M5Z4"/>
<dbReference type="EMBL" id="BPVZ01000191">
    <property type="protein sequence ID" value="GKV45229.1"/>
    <property type="molecule type" value="Genomic_DNA"/>
</dbReference>
<reference evidence="1 2" key="1">
    <citation type="journal article" date="2021" name="Commun. Biol.">
        <title>The genome of Shorea leprosula (Dipterocarpaceae) highlights the ecological relevance of drought in aseasonal tropical rainforests.</title>
        <authorList>
            <person name="Ng K.K.S."/>
            <person name="Kobayashi M.J."/>
            <person name="Fawcett J.A."/>
            <person name="Hatakeyama M."/>
            <person name="Paape T."/>
            <person name="Ng C.H."/>
            <person name="Ang C.C."/>
            <person name="Tnah L.H."/>
            <person name="Lee C.T."/>
            <person name="Nishiyama T."/>
            <person name="Sese J."/>
            <person name="O'Brien M.J."/>
            <person name="Copetti D."/>
            <person name="Mohd Noor M.I."/>
            <person name="Ong R.C."/>
            <person name="Putra M."/>
            <person name="Sireger I.Z."/>
            <person name="Indrioko S."/>
            <person name="Kosugi Y."/>
            <person name="Izuno A."/>
            <person name="Isagi Y."/>
            <person name="Lee S.L."/>
            <person name="Shimizu K.K."/>
        </authorList>
    </citation>
    <scope>NUCLEOTIDE SEQUENCE [LARGE SCALE GENOMIC DNA]</scope>
    <source>
        <strain evidence="1">214</strain>
    </source>
</reference>
<evidence type="ECO:0000313" key="2">
    <source>
        <dbReference type="Proteomes" id="UP001054252"/>
    </source>
</evidence>
<proteinExistence type="predicted"/>
<accession>A0AAV5M5Z4</accession>
<sequence length="136" mass="15590">MVGGLMEEVMVMEEIVVKKISMAKAMKETELHQALLYLTMDSFADHALRLNVFVTKLNWCLSPAANRDQSLATMTDDFFCLRNSSITYGTEMEQVQVFPCYDTWISIGLFSDIYNRTIKRIAWLKAGEIVFIMMAI</sequence>
<gene>
    <name evidence="1" type="ORF">SLEP1_g52337</name>
</gene>